<gene>
    <name evidence="1" type="ORF">NUW54_g12485</name>
</gene>
<sequence length="138" mass="15422">MRARSPTVGEVGDEGDNIFDNLPYLNAAVDTPDADELTHYLAAEVVPVKDAISWWQGKLEKYPRLSRMAIDYLNIPATLVEVERTFSRGRLLLSHVRNRLTAESTRASICLAVWAQYGLVDTADMFQAARLPDIEDDG</sequence>
<protein>
    <submittedName>
        <fullName evidence="1">Uncharacterized protein</fullName>
    </submittedName>
</protein>
<proteinExistence type="predicted"/>
<organism evidence="1 2">
    <name type="scientific">Trametes sanguinea</name>
    <dbReference type="NCBI Taxonomy" id="158606"/>
    <lineage>
        <taxon>Eukaryota</taxon>
        <taxon>Fungi</taxon>
        <taxon>Dikarya</taxon>
        <taxon>Basidiomycota</taxon>
        <taxon>Agaricomycotina</taxon>
        <taxon>Agaricomycetes</taxon>
        <taxon>Polyporales</taxon>
        <taxon>Polyporaceae</taxon>
        <taxon>Trametes</taxon>
    </lineage>
</organism>
<dbReference type="Proteomes" id="UP001144978">
    <property type="component" value="Unassembled WGS sequence"/>
</dbReference>
<accession>A0ACC1MXJ0</accession>
<reference evidence="1" key="1">
    <citation type="submission" date="2022-08" db="EMBL/GenBank/DDBJ databases">
        <title>Genome Sequence of Pycnoporus sanguineus.</title>
        <authorList>
            <person name="Buettner E."/>
        </authorList>
    </citation>
    <scope>NUCLEOTIDE SEQUENCE</scope>
    <source>
        <strain evidence="1">CG-C14</strain>
    </source>
</reference>
<dbReference type="EMBL" id="JANSHE010005333">
    <property type="protein sequence ID" value="KAJ2971534.1"/>
    <property type="molecule type" value="Genomic_DNA"/>
</dbReference>
<comment type="caution">
    <text evidence="1">The sequence shown here is derived from an EMBL/GenBank/DDBJ whole genome shotgun (WGS) entry which is preliminary data.</text>
</comment>
<evidence type="ECO:0000313" key="1">
    <source>
        <dbReference type="EMBL" id="KAJ2971534.1"/>
    </source>
</evidence>
<keyword evidence="2" id="KW-1185">Reference proteome</keyword>
<name>A0ACC1MXJ0_9APHY</name>
<evidence type="ECO:0000313" key="2">
    <source>
        <dbReference type="Proteomes" id="UP001144978"/>
    </source>
</evidence>